<name>A0A248ULG3_9HYPH</name>
<dbReference type="KEGG" id="och:CES85_0571"/>
<dbReference type="EMBL" id="CP022604">
    <property type="protein sequence ID" value="ASV87221.1"/>
    <property type="molecule type" value="Genomic_DNA"/>
</dbReference>
<evidence type="ECO:0000256" key="1">
    <source>
        <dbReference type="SAM" id="SignalP"/>
    </source>
</evidence>
<feature type="chain" id="PRO_5013032560" evidence="1">
    <location>
        <begin position="20"/>
        <end position="308"/>
    </location>
</feature>
<feature type="signal peptide" evidence="1">
    <location>
        <begin position="1"/>
        <end position="19"/>
    </location>
</feature>
<proteinExistence type="predicted"/>
<protein>
    <submittedName>
        <fullName evidence="2">Uncharacterized protein</fullName>
    </submittedName>
</protein>
<evidence type="ECO:0000313" key="2">
    <source>
        <dbReference type="EMBL" id="ASV87221.1"/>
    </source>
</evidence>
<accession>A0A248ULG3</accession>
<gene>
    <name evidence="2" type="ORF">CES85_0571</name>
</gene>
<sequence>MRFILPTVLLSLAATSALAQATAPAPDNASLSRCEEFLKGMSILKPGKDYMVRDIPDGCVVSNGIYQAMSIMGWTVERAVLEVDRLQDYLSEAPDLSKTAPQWGRLAVDGVRMTLQSGNKVSDYITSIQQWPMDFAASYRFNPESGYLHIQNAEISSIKMGKASVSAEINLPVDSSVASLTVNPTATLSHLRLRLDNQGLWESVALPVLANYAALPSETGESDPEIDIARLRDIVSKSVEAMPDKQIDATSRQALLRFVQDMPHPTGFFTMDVHFDKPMPIGVNDLEPGKLAQHALTGAKMSVTYKAR</sequence>
<dbReference type="RefSeq" id="WP_095446217.1">
    <property type="nucleotide sequence ID" value="NZ_CP022604.1"/>
</dbReference>
<reference evidence="2 3" key="1">
    <citation type="submission" date="2017-07" db="EMBL/GenBank/DDBJ databases">
        <title>Phylogenetic study on the rhizospheric bacterium Ochrobactrum sp. A44.</title>
        <authorList>
            <person name="Krzyzanowska D.M."/>
            <person name="Ossowicki A."/>
            <person name="Rajewska M."/>
            <person name="Maciag T."/>
            <person name="Kaczynski Z."/>
            <person name="Czerwicka M."/>
            <person name="Jafra S."/>
        </authorList>
    </citation>
    <scope>NUCLEOTIDE SEQUENCE [LARGE SCALE GENOMIC DNA]</scope>
    <source>
        <strain evidence="2 3">A44</strain>
    </source>
</reference>
<keyword evidence="1" id="KW-0732">Signal</keyword>
<dbReference type="Proteomes" id="UP000215256">
    <property type="component" value="Chromosome 1"/>
</dbReference>
<organism evidence="2 3">
    <name type="scientific">Ochrobactrum quorumnocens</name>
    <dbReference type="NCBI Taxonomy" id="271865"/>
    <lineage>
        <taxon>Bacteria</taxon>
        <taxon>Pseudomonadati</taxon>
        <taxon>Pseudomonadota</taxon>
        <taxon>Alphaproteobacteria</taxon>
        <taxon>Hyphomicrobiales</taxon>
        <taxon>Brucellaceae</taxon>
        <taxon>Brucella/Ochrobactrum group</taxon>
        <taxon>Ochrobactrum</taxon>
    </lineage>
</organism>
<dbReference type="AlphaFoldDB" id="A0A248ULG3"/>
<dbReference type="OrthoDB" id="8340937at2"/>
<evidence type="ECO:0000313" key="3">
    <source>
        <dbReference type="Proteomes" id="UP000215256"/>
    </source>
</evidence>